<comment type="caution">
    <text evidence="1">The sequence shown here is derived from an EMBL/GenBank/DDBJ whole genome shotgun (WGS) entry which is preliminary data.</text>
</comment>
<protein>
    <submittedName>
        <fullName evidence="1">DUF3168 domain-containing protein</fullName>
    </submittedName>
</protein>
<accession>A0AAJ1FPF1</accession>
<dbReference type="AlphaFoldDB" id="A0AAJ1FPF1"/>
<evidence type="ECO:0000313" key="1">
    <source>
        <dbReference type="EMBL" id="MCQ5083703.1"/>
    </source>
</evidence>
<proteinExistence type="predicted"/>
<name>A0AAJ1FPF1_9BACT</name>
<sequence>MGRADKKFTIITEVVKILRACEDLSAMVGTKIFPIVAPEGTPGDFVSYQRDGMDIEWSKMGPSLQRSYFYINVISDDYDRSLKIADIIYDALEGDWQDPDMRIRLTDYVEDYIDKKYLQVLQFSIQ</sequence>
<dbReference type="RefSeq" id="WP_256166490.1">
    <property type="nucleotide sequence ID" value="NZ_JANGBQ010000020.1"/>
</dbReference>
<reference evidence="1" key="1">
    <citation type="submission" date="2022-06" db="EMBL/GenBank/DDBJ databases">
        <title>Isolation of gut microbiota from human fecal samples.</title>
        <authorList>
            <person name="Pamer E.G."/>
            <person name="Barat B."/>
            <person name="Waligurski E."/>
            <person name="Medina S."/>
            <person name="Paddock L."/>
            <person name="Mostad J."/>
        </authorList>
    </citation>
    <scope>NUCLEOTIDE SEQUENCE</scope>
    <source>
        <strain evidence="1">DFI.6.22</strain>
    </source>
</reference>
<organism evidence="1 2">
    <name type="scientific">Alistipes onderdonkii</name>
    <dbReference type="NCBI Taxonomy" id="328813"/>
    <lineage>
        <taxon>Bacteria</taxon>
        <taxon>Pseudomonadati</taxon>
        <taxon>Bacteroidota</taxon>
        <taxon>Bacteroidia</taxon>
        <taxon>Bacteroidales</taxon>
        <taxon>Rikenellaceae</taxon>
        <taxon>Alistipes</taxon>
    </lineage>
</organism>
<gene>
    <name evidence="1" type="ORF">NE651_12495</name>
</gene>
<dbReference type="EMBL" id="JANGBQ010000020">
    <property type="protein sequence ID" value="MCQ5083703.1"/>
    <property type="molecule type" value="Genomic_DNA"/>
</dbReference>
<dbReference type="Proteomes" id="UP001205035">
    <property type="component" value="Unassembled WGS sequence"/>
</dbReference>
<evidence type="ECO:0000313" key="2">
    <source>
        <dbReference type="Proteomes" id="UP001205035"/>
    </source>
</evidence>